<evidence type="ECO:0000313" key="3">
    <source>
        <dbReference type="EMBL" id="OGM64169.1"/>
    </source>
</evidence>
<evidence type="ECO:0000256" key="1">
    <source>
        <dbReference type="ARBA" id="ARBA00022679"/>
    </source>
</evidence>
<dbReference type="PANTHER" id="PTHR46401">
    <property type="entry name" value="GLYCOSYLTRANSFERASE WBBK-RELATED"/>
    <property type="match status" value="1"/>
</dbReference>
<evidence type="ECO:0000313" key="4">
    <source>
        <dbReference type="Proteomes" id="UP000176725"/>
    </source>
</evidence>
<gene>
    <name evidence="3" type="ORF">A2893_03530</name>
</gene>
<dbReference type="GO" id="GO:0016757">
    <property type="term" value="F:glycosyltransferase activity"/>
    <property type="evidence" value="ECO:0007669"/>
    <property type="project" value="InterPro"/>
</dbReference>
<accession>A0A1F8BKH1</accession>
<proteinExistence type="predicted"/>
<dbReference type="Pfam" id="PF00534">
    <property type="entry name" value="Glycos_transf_1"/>
    <property type="match status" value="1"/>
</dbReference>
<dbReference type="CDD" id="cd03801">
    <property type="entry name" value="GT4_PimA-like"/>
    <property type="match status" value="1"/>
</dbReference>
<dbReference type="AlphaFoldDB" id="A0A1F8BKH1"/>
<dbReference type="GO" id="GO:0009103">
    <property type="term" value="P:lipopolysaccharide biosynthetic process"/>
    <property type="evidence" value="ECO:0007669"/>
    <property type="project" value="TreeGrafter"/>
</dbReference>
<evidence type="ECO:0000259" key="2">
    <source>
        <dbReference type="Pfam" id="PF00534"/>
    </source>
</evidence>
<comment type="caution">
    <text evidence="3">The sequence shown here is derived from an EMBL/GenBank/DDBJ whole genome shotgun (WGS) entry which is preliminary data.</text>
</comment>
<dbReference type="PANTHER" id="PTHR46401:SF2">
    <property type="entry name" value="GLYCOSYLTRANSFERASE WBBK-RELATED"/>
    <property type="match status" value="1"/>
</dbReference>
<organism evidence="3 4">
    <name type="scientific">Candidatus Woesebacteria bacterium RIFCSPLOWO2_01_FULL_39_25</name>
    <dbReference type="NCBI Taxonomy" id="1802521"/>
    <lineage>
        <taxon>Bacteria</taxon>
        <taxon>Candidatus Woeseibacteriota</taxon>
    </lineage>
</organism>
<name>A0A1F8BKH1_9BACT</name>
<dbReference type="EMBL" id="MGHH01000013">
    <property type="protein sequence ID" value="OGM64169.1"/>
    <property type="molecule type" value="Genomic_DNA"/>
</dbReference>
<feature type="domain" description="Glycosyl transferase family 1" evidence="2">
    <location>
        <begin position="212"/>
        <end position="382"/>
    </location>
</feature>
<keyword evidence="1" id="KW-0808">Transferase</keyword>
<dbReference type="InterPro" id="IPR001296">
    <property type="entry name" value="Glyco_trans_1"/>
</dbReference>
<dbReference type="STRING" id="1802521.A2893_03530"/>
<protein>
    <recommendedName>
        <fullName evidence="2">Glycosyl transferase family 1 domain-containing protein</fullName>
    </recommendedName>
</protein>
<dbReference type="SUPFAM" id="SSF53756">
    <property type="entry name" value="UDP-Glycosyltransferase/glycogen phosphorylase"/>
    <property type="match status" value="1"/>
</dbReference>
<reference evidence="3 4" key="1">
    <citation type="journal article" date="2016" name="Nat. Commun.">
        <title>Thousands of microbial genomes shed light on interconnected biogeochemical processes in an aquifer system.</title>
        <authorList>
            <person name="Anantharaman K."/>
            <person name="Brown C.T."/>
            <person name="Hug L.A."/>
            <person name="Sharon I."/>
            <person name="Castelle C.J."/>
            <person name="Probst A.J."/>
            <person name="Thomas B.C."/>
            <person name="Singh A."/>
            <person name="Wilkins M.J."/>
            <person name="Karaoz U."/>
            <person name="Brodie E.L."/>
            <person name="Williams K.H."/>
            <person name="Hubbard S.S."/>
            <person name="Banfield J.F."/>
        </authorList>
    </citation>
    <scope>NUCLEOTIDE SEQUENCE [LARGE SCALE GENOMIC DNA]</scope>
</reference>
<dbReference type="Gene3D" id="3.40.50.2000">
    <property type="entry name" value="Glycogen Phosphorylase B"/>
    <property type="match status" value="2"/>
</dbReference>
<dbReference type="Proteomes" id="UP000176725">
    <property type="component" value="Unassembled WGS sequence"/>
</dbReference>
<sequence>MNIIILGYRVSGLDGVSLETVHWKNILEGMGHSVTLVAGELDREGILLPELHFKWPKVAGIHDRIVYSDESYAKVERVIFSMAGEIEGKLRHLLRNGQTCDLLIIPNVFSIPMHFPLTVALTRTIQEFSIPTIARHHDFWWERERYNKSQMFQFFEKWFPPKLENLTHTVINSLAQKSLKQKTGIEATIISDTFDFENKTLDKTDSYSKHFRNDFDIAIDDTVILQATRIVPRKRIELSIELISKLNLAKSVLVISGTEGDEKKGYLKKVKNMAKELNIRCKFIGERVNSQRKVAGGKRIYSLWDCYVNCDFVTYPTEIEGFGNQLVESIYFRKPVVLTPYAVYKSDIAPIGFDVVEMPDKVTDGVIEQIKRLLDDPEKRQLIVDKNFELGKTHFSYKVVEEKLQRIFKEMNLT</sequence>